<evidence type="ECO:0000313" key="2">
    <source>
        <dbReference type="EMBL" id="PWA76327.1"/>
    </source>
</evidence>
<reference evidence="2 3" key="1">
    <citation type="journal article" date="2018" name="Mol. Plant">
        <title>The genome of Artemisia annua provides insight into the evolution of Asteraceae family and artemisinin biosynthesis.</title>
        <authorList>
            <person name="Shen Q."/>
            <person name="Zhang L."/>
            <person name="Liao Z."/>
            <person name="Wang S."/>
            <person name="Yan T."/>
            <person name="Shi P."/>
            <person name="Liu M."/>
            <person name="Fu X."/>
            <person name="Pan Q."/>
            <person name="Wang Y."/>
            <person name="Lv Z."/>
            <person name="Lu X."/>
            <person name="Zhang F."/>
            <person name="Jiang W."/>
            <person name="Ma Y."/>
            <person name="Chen M."/>
            <person name="Hao X."/>
            <person name="Li L."/>
            <person name="Tang Y."/>
            <person name="Lv G."/>
            <person name="Zhou Y."/>
            <person name="Sun X."/>
            <person name="Brodelius P.E."/>
            <person name="Rose J.K.C."/>
            <person name="Tang K."/>
        </authorList>
    </citation>
    <scope>NUCLEOTIDE SEQUENCE [LARGE SCALE GENOMIC DNA]</scope>
    <source>
        <strain evidence="3">cv. Huhao1</strain>
        <tissue evidence="2">Leaf</tissue>
    </source>
</reference>
<dbReference type="PANTHER" id="PTHR33265:SF31">
    <property type="entry name" value="AVR9_CF-9 RAPIDLY ELICITED PROTEIN 146"/>
    <property type="match status" value="1"/>
</dbReference>
<dbReference type="EMBL" id="PKPP01002281">
    <property type="protein sequence ID" value="PWA76327.1"/>
    <property type="molecule type" value="Genomic_DNA"/>
</dbReference>
<dbReference type="Proteomes" id="UP000245207">
    <property type="component" value="Unassembled WGS sequence"/>
</dbReference>
<proteinExistence type="predicted"/>
<evidence type="ECO:0000256" key="1">
    <source>
        <dbReference type="SAM" id="MobiDB-lite"/>
    </source>
</evidence>
<feature type="region of interest" description="Disordered" evidence="1">
    <location>
        <begin position="1"/>
        <end position="26"/>
    </location>
</feature>
<comment type="caution">
    <text evidence="2">The sequence shown here is derived from an EMBL/GenBank/DDBJ whole genome shotgun (WGS) entry which is preliminary data.</text>
</comment>
<evidence type="ECO:0008006" key="4">
    <source>
        <dbReference type="Google" id="ProtNLM"/>
    </source>
</evidence>
<feature type="region of interest" description="Disordered" evidence="1">
    <location>
        <begin position="70"/>
        <end position="90"/>
    </location>
</feature>
<dbReference type="PANTHER" id="PTHR33265">
    <property type="entry name" value="AVR9/CF-9 RAPIDLY ELICITED PROTEIN-RELATED"/>
    <property type="match status" value="1"/>
</dbReference>
<keyword evidence="3" id="KW-1185">Reference proteome</keyword>
<evidence type="ECO:0000313" key="3">
    <source>
        <dbReference type="Proteomes" id="UP000245207"/>
    </source>
</evidence>
<name>A0A2U1NS75_ARTAN</name>
<gene>
    <name evidence="2" type="ORF">CTI12_AA235600</name>
</gene>
<sequence length="315" mass="35540">MKQGFLSSGGRCVKQNKDATRPDGTNDVPVSVLVAKIHDMERKMLDGKLVLVDDNKVPLKRMNAEQPTNMESFPSVLGTSGTPNSSTKDNAINDTTSIKGQECFVNGDKLNKEPTSYVNRLNGKQTAKKVWSLVRVMLFMLRKNISKRKLLLDINMLMKRGKLAGKALQNLMFHHHHNWSSSSSKSRSHVSSNFTFPPPRTEDYEFSCSNTPVYPLSLFSSHKKHNYKKNSQKKSATKEDNEEIYVDAVIIKALEMLTSATASPALPGFGKSPMVRQLRITDSPFPLSNEDEDSYVDEAAEKFIMKFYKELRREN</sequence>
<dbReference type="AlphaFoldDB" id="A0A2U1NS75"/>
<dbReference type="STRING" id="35608.A0A2U1NS75"/>
<accession>A0A2U1NS75</accession>
<protein>
    <recommendedName>
        <fullName evidence="4">Avr9/Cf-9 rapidly elicited protein 146</fullName>
    </recommendedName>
</protein>
<organism evidence="2 3">
    <name type="scientific">Artemisia annua</name>
    <name type="common">Sweet wormwood</name>
    <dbReference type="NCBI Taxonomy" id="35608"/>
    <lineage>
        <taxon>Eukaryota</taxon>
        <taxon>Viridiplantae</taxon>
        <taxon>Streptophyta</taxon>
        <taxon>Embryophyta</taxon>
        <taxon>Tracheophyta</taxon>
        <taxon>Spermatophyta</taxon>
        <taxon>Magnoliopsida</taxon>
        <taxon>eudicotyledons</taxon>
        <taxon>Gunneridae</taxon>
        <taxon>Pentapetalae</taxon>
        <taxon>asterids</taxon>
        <taxon>campanulids</taxon>
        <taxon>Asterales</taxon>
        <taxon>Asteraceae</taxon>
        <taxon>Asteroideae</taxon>
        <taxon>Anthemideae</taxon>
        <taxon>Artemisiinae</taxon>
        <taxon>Artemisia</taxon>
    </lineage>
</organism>
<dbReference type="OrthoDB" id="696337at2759"/>